<evidence type="ECO:0000256" key="3">
    <source>
        <dbReference type="ARBA" id="ARBA00022741"/>
    </source>
</evidence>
<dbReference type="GO" id="GO:0000160">
    <property type="term" value="P:phosphorelay signal transduction system"/>
    <property type="evidence" value="ECO:0007669"/>
    <property type="project" value="UniProtKB-KW"/>
</dbReference>
<evidence type="ECO:0000256" key="1">
    <source>
        <dbReference type="ARBA" id="ARBA00022553"/>
    </source>
</evidence>
<dbReference type="InterPro" id="IPR003594">
    <property type="entry name" value="HATPase_dom"/>
</dbReference>
<dbReference type="AlphaFoldDB" id="A0A645E7W1"/>
<dbReference type="InterPro" id="IPR005467">
    <property type="entry name" value="His_kinase_dom"/>
</dbReference>
<accession>A0A645E7W1</accession>
<comment type="caution">
    <text evidence="8">The sequence shown here is derived from an EMBL/GenBank/DDBJ whole genome shotgun (WGS) entry which is preliminary data.</text>
</comment>
<protein>
    <submittedName>
        <fullName evidence="8">Sensor histidine kinase RcsC</fullName>
        <ecNumber evidence="8">2.7.13.3</ecNumber>
    </submittedName>
</protein>
<dbReference type="InterPro" id="IPR004358">
    <property type="entry name" value="Sig_transdc_His_kin-like_C"/>
</dbReference>
<proteinExistence type="predicted"/>
<feature type="domain" description="Histidine kinase" evidence="7">
    <location>
        <begin position="1"/>
        <end position="172"/>
    </location>
</feature>
<evidence type="ECO:0000256" key="4">
    <source>
        <dbReference type="ARBA" id="ARBA00022777"/>
    </source>
</evidence>
<gene>
    <name evidence="8" type="primary">rcsC_218</name>
    <name evidence="8" type="ORF">SDC9_144038</name>
</gene>
<dbReference type="PANTHER" id="PTHR43065:SF10">
    <property type="entry name" value="PEROXIDE STRESS-ACTIVATED HISTIDINE KINASE MAK3"/>
    <property type="match status" value="1"/>
</dbReference>
<dbReference type="GO" id="GO:0004673">
    <property type="term" value="F:protein histidine kinase activity"/>
    <property type="evidence" value="ECO:0007669"/>
    <property type="project" value="UniProtKB-EC"/>
</dbReference>
<evidence type="ECO:0000256" key="2">
    <source>
        <dbReference type="ARBA" id="ARBA00022679"/>
    </source>
</evidence>
<dbReference type="Pfam" id="PF02518">
    <property type="entry name" value="HATPase_c"/>
    <property type="match status" value="1"/>
</dbReference>
<keyword evidence="4 8" id="KW-0418">Kinase</keyword>
<dbReference type="PRINTS" id="PR00344">
    <property type="entry name" value="BCTRLSENSOR"/>
</dbReference>
<sequence length="177" mass="19907">MEQTSRCKQITDRLLRYAHKRGDEREPINIGAASIQAFGLIEHKTKQKKVNMEVQLENDLFVQGNENEWQQVVLNLIANALDASAEEGVIEVKGWQENEVVHFTVRDYGEGIPTHNLTKVFDPFYTTKSVGQGTGLGLYVSYGIIQQMKGNMTLESKEGQGTIVKITLPLHKVGDYN</sequence>
<reference evidence="8" key="1">
    <citation type="submission" date="2019-08" db="EMBL/GenBank/DDBJ databases">
        <authorList>
            <person name="Kucharzyk K."/>
            <person name="Murdoch R.W."/>
            <person name="Higgins S."/>
            <person name="Loffler F."/>
        </authorList>
    </citation>
    <scope>NUCLEOTIDE SEQUENCE</scope>
</reference>
<dbReference type="EMBL" id="VSSQ01043207">
    <property type="protein sequence ID" value="MPM96873.1"/>
    <property type="molecule type" value="Genomic_DNA"/>
</dbReference>
<evidence type="ECO:0000259" key="7">
    <source>
        <dbReference type="PROSITE" id="PS50109"/>
    </source>
</evidence>
<keyword evidence="3" id="KW-0547">Nucleotide-binding</keyword>
<dbReference type="Gene3D" id="3.30.565.10">
    <property type="entry name" value="Histidine kinase-like ATPase, C-terminal domain"/>
    <property type="match status" value="1"/>
</dbReference>
<dbReference type="SMART" id="SM00387">
    <property type="entry name" value="HATPase_c"/>
    <property type="match status" value="1"/>
</dbReference>
<dbReference type="SUPFAM" id="SSF55874">
    <property type="entry name" value="ATPase domain of HSP90 chaperone/DNA topoisomerase II/histidine kinase"/>
    <property type="match status" value="1"/>
</dbReference>
<name>A0A645E7W1_9ZZZZ</name>
<keyword evidence="6" id="KW-0902">Two-component regulatory system</keyword>
<organism evidence="8">
    <name type="scientific">bioreactor metagenome</name>
    <dbReference type="NCBI Taxonomy" id="1076179"/>
    <lineage>
        <taxon>unclassified sequences</taxon>
        <taxon>metagenomes</taxon>
        <taxon>ecological metagenomes</taxon>
    </lineage>
</organism>
<dbReference type="InterPro" id="IPR036890">
    <property type="entry name" value="HATPase_C_sf"/>
</dbReference>
<evidence type="ECO:0000256" key="5">
    <source>
        <dbReference type="ARBA" id="ARBA00022840"/>
    </source>
</evidence>
<dbReference type="PANTHER" id="PTHR43065">
    <property type="entry name" value="SENSOR HISTIDINE KINASE"/>
    <property type="match status" value="1"/>
</dbReference>
<evidence type="ECO:0000313" key="8">
    <source>
        <dbReference type="EMBL" id="MPM96873.1"/>
    </source>
</evidence>
<dbReference type="EC" id="2.7.13.3" evidence="8"/>
<evidence type="ECO:0000256" key="6">
    <source>
        <dbReference type="ARBA" id="ARBA00023012"/>
    </source>
</evidence>
<dbReference type="GO" id="GO:0005524">
    <property type="term" value="F:ATP binding"/>
    <property type="evidence" value="ECO:0007669"/>
    <property type="project" value="UniProtKB-KW"/>
</dbReference>
<dbReference type="PROSITE" id="PS50109">
    <property type="entry name" value="HIS_KIN"/>
    <property type="match status" value="1"/>
</dbReference>
<keyword evidence="5" id="KW-0067">ATP-binding</keyword>
<keyword evidence="1" id="KW-0597">Phosphoprotein</keyword>
<keyword evidence="2 8" id="KW-0808">Transferase</keyword>